<keyword evidence="3" id="KW-1185">Reference proteome</keyword>
<feature type="region of interest" description="Disordered" evidence="1">
    <location>
        <begin position="141"/>
        <end position="180"/>
    </location>
</feature>
<sequence>MPVDQKVLTREQFQQTLPTKMKPIIDTSIAQAPSSKAASTSTLSRPSTPSEATTRTNKFDDHNNSHPIMPAASSGPKLVFKKPTKHQFSWSELSELVASKNLAPMGRSEEVQTAYQTAIKKRTKKYGSPGEYIRQSVLHWPPAEAPDSDSRPPSSASNFSDGSESSSSSSSVSSTPCSPTGPLNPLEIALKKNEFPYSVKKGIEHWLIWSRNPLMDEVWTRRYLEERLPGRDYLFFVNPPELRSVSSIFHVQVFTKGEGEVLDEEDMEIKKEASRASSRRGSDVSLTLPSFTPIQDPLSST</sequence>
<dbReference type="AlphaFoldDB" id="A0A9P5VQQ3"/>
<dbReference type="GO" id="GO:0005737">
    <property type="term" value="C:cytoplasm"/>
    <property type="evidence" value="ECO:0007669"/>
    <property type="project" value="TreeGrafter"/>
</dbReference>
<name>A0A9P5VQQ3_9FUNG</name>
<feature type="region of interest" description="Disordered" evidence="1">
    <location>
        <begin position="27"/>
        <end position="78"/>
    </location>
</feature>
<evidence type="ECO:0000313" key="2">
    <source>
        <dbReference type="EMBL" id="KAF9337221.1"/>
    </source>
</evidence>
<reference evidence="2" key="1">
    <citation type="journal article" date="2020" name="Fungal Divers.">
        <title>Resolving the Mortierellaceae phylogeny through synthesis of multi-gene phylogenetics and phylogenomics.</title>
        <authorList>
            <person name="Vandepol N."/>
            <person name="Liber J."/>
            <person name="Desiro A."/>
            <person name="Na H."/>
            <person name="Kennedy M."/>
            <person name="Barry K."/>
            <person name="Grigoriev I.V."/>
            <person name="Miller A.N."/>
            <person name="O'Donnell K."/>
            <person name="Stajich J.E."/>
            <person name="Bonito G."/>
        </authorList>
    </citation>
    <scope>NUCLEOTIDE SEQUENCE</scope>
    <source>
        <strain evidence="2">NVP1</strain>
    </source>
</reference>
<dbReference type="InterPro" id="IPR022036">
    <property type="entry name" value="DUF3605"/>
</dbReference>
<proteinExistence type="predicted"/>
<feature type="compositionally biased region" description="Polar residues" evidence="1">
    <location>
        <begin position="284"/>
        <end position="301"/>
    </location>
</feature>
<dbReference type="Pfam" id="PF12239">
    <property type="entry name" value="DUF3605"/>
    <property type="match status" value="1"/>
</dbReference>
<dbReference type="GO" id="GO:0006044">
    <property type="term" value="P:N-acetylglucosamine metabolic process"/>
    <property type="evidence" value="ECO:0007669"/>
    <property type="project" value="TreeGrafter"/>
</dbReference>
<gene>
    <name evidence="2" type="ORF">BG006_005793</name>
</gene>
<organism evidence="2 3">
    <name type="scientific">Podila minutissima</name>
    <dbReference type="NCBI Taxonomy" id="64525"/>
    <lineage>
        <taxon>Eukaryota</taxon>
        <taxon>Fungi</taxon>
        <taxon>Fungi incertae sedis</taxon>
        <taxon>Mucoromycota</taxon>
        <taxon>Mortierellomycotina</taxon>
        <taxon>Mortierellomycetes</taxon>
        <taxon>Mortierellales</taxon>
        <taxon>Mortierellaceae</taxon>
        <taxon>Podila</taxon>
    </lineage>
</organism>
<dbReference type="PANTHER" id="PTHR35020">
    <property type="entry name" value="N-ACETYLGLUCOSAMINE-INDUCED PROTEIN 1"/>
    <property type="match status" value="1"/>
</dbReference>
<protein>
    <submittedName>
        <fullName evidence="2">Uncharacterized protein</fullName>
    </submittedName>
</protein>
<evidence type="ECO:0000313" key="3">
    <source>
        <dbReference type="Proteomes" id="UP000696485"/>
    </source>
</evidence>
<dbReference type="Proteomes" id="UP000696485">
    <property type="component" value="Unassembled WGS sequence"/>
</dbReference>
<dbReference type="EMBL" id="JAAAUY010000033">
    <property type="protein sequence ID" value="KAF9337221.1"/>
    <property type="molecule type" value="Genomic_DNA"/>
</dbReference>
<comment type="caution">
    <text evidence="2">The sequence shown here is derived from an EMBL/GenBank/DDBJ whole genome shotgun (WGS) entry which is preliminary data.</text>
</comment>
<evidence type="ECO:0000256" key="1">
    <source>
        <dbReference type="SAM" id="MobiDB-lite"/>
    </source>
</evidence>
<dbReference type="PANTHER" id="PTHR35020:SF2">
    <property type="entry name" value="N-ACETYLGLUCOSAMINE-INDUCED PROTEIN 1"/>
    <property type="match status" value="1"/>
</dbReference>
<feature type="region of interest" description="Disordered" evidence="1">
    <location>
        <begin position="265"/>
        <end position="301"/>
    </location>
</feature>
<feature type="compositionally biased region" description="Low complexity" evidence="1">
    <location>
        <begin position="39"/>
        <end position="50"/>
    </location>
</feature>
<feature type="compositionally biased region" description="Polar residues" evidence="1">
    <location>
        <begin position="28"/>
        <end position="38"/>
    </location>
</feature>
<feature type="compositionally biased region" description="Low complexity" evidence="1">
    <location>
        <begin position="151"/>
        <end position="178"/>
    </location>
</feature>
<accession>A0A9P5VQQ3</accession>